<accession>A0A5J4QD18</accession>
<reference evidence="2" key="1">
    <citation type="submission" date="2019-03" db="EMBL/GenBank/DDBJ databases">
        <title>Single cell metagenomics reveals metabolic interactions within the superorganism composed of flagellate Streblomastix strix and complex community of Bacteroidetes bacteria on its surface.</title>
        <authorList>
            <person name="Treitli S.C."/>
            <person name="Kolisko M."/>
            <person name="Husnik F."/>
            <person name="Keeling P."/>
            <person name="Hampl V."/>
        </authorList>
    </citation>
    <scope>NUCLEOTIDE SEQUENCE</scope>
    <source>
        <strain evidence="2">STM</strain>
    </source>
</reference>
<dbReference type="EMBL" id="SNRY01003840">
    <property type="protein sequence ID" value="KAA6319567.1"/>
    <property type="molecule type" value="Genomic_DNA"/>
</dbReference>
<comment type="caution">
    <text evidence="2">The sequence shown here is derived from an EMBL/GenBank/DDBJ whole genome shotgun (WGS) entry which is preliminary data.</text>
</comment>
<dbReference type="AlphaFoldDB" id="A0A5J4QD18"/>
<keyword evidence="1" id="KW-1133">Transmembrane helix</keyword>
<name>A0A5J4QD18_9ZZZZ</name>
<evidence type="ECO:0008006" key="3">
    <source>
        <dbReference type="Google" id="ProtNLM"/>
    </source>
</evidence>
<evidence type="ECO:0000313" key="2">
    <source>
        <dbReference type="EMBL" id="KAA6319567.1"/>
    </source>
</evidence>
<feature type="transmembrane region" description="Helical" evidence="1">
    <location>
        <begin position="48"/>
        <end position="69"/>
    </location>
</feature>
<protein>
    <recommendedName>
        <fullName evidence="3">DUF3332 domain-containing protein</fullName>
    </recommendedName>
</protein>
<proteinExistence type="predicted"/>
<keyword evidence="1" id="KW-0812">Transmembrane</keyword>
<keyword evidence="1" id="KW-0472">Membrane</keyword>
<dbReference type="Pfam" id="PF11810">
    <property type="entry name" value="DUF3332"/>
    <property type="match status" value="1"/>
</dbReference>
<dbReference type="InterPro" id="IPR021768">
    <property type="entry name" value="DUF3332"/>
</dbReference>
<dbReference type="PROSITE" id="PS51257">
    <property type="entry name" value="PROKAR_LIPOPROTEIN"/>
    <property type="match status" value="1"/>
</dbReference>
<gene>
    <name evidence="2" type="ORF">EZS27_030558</name>
</gene>
<sequence length="182" mass="19852">MKRKFLPLCAIILSGSMLFSSCIGSFALTGKVFDWNKNVGDKFVNELVFLVLSIVPVYEVSLFIDSVVLNSIEFWTGSNPAAAKAGKTKTIKGKNGDYTVKNLENGYSITKDGQTADLIYNQEANTWNVVTKGISTELMKVNNDGTANLFLANGETKNVTIDAQGVMEARLATTSNVYFALR</sequence>
<organism evidence="2">
    <name type="scientific">termite gut metagenome</name>
    <dbReference type="NCBI Taxonomy" id="433724"/>
    <lineage>
        <taxon>unclassified sequences</taxon>
        <taxon>metagenomes</taxon>
        <taxon>organismal metagenomes</taxon>
    </lineage>
</organism>
<evidence type="ECO:0000256" key="1">
    <source>
        <dbReference type="SAM" id="Phobius"/>
    </source>
</evidence>